<dbReference type="OrthoDB" id="5374757at2759"/>
<reference evidence="2 3" key="1">
    <citation type="submission" date="2015-09" db="EMBL/GenBank/DDBJ databases">
        <title>Host preference determinants of Valsa canker pathogens revealed by comparative genomics.</title>
        <authorList>
            <person name="Yin Z."/>
            <person name="Huang L."/>
        </authorList>
    </citation>
    <scope>NUCLEOTIDE SEQUENCE [LARGE SCALE GENOMIC DNA]</scope>
    <source>
        <strain evidence="2 3">03-1</strain>
    </source>
</reference>
<evidence type="ECO:0000256" key="1">
    <source>
        <dbReference type="SAM" id="MobiDB-lite"/>
    </source>
</evidence>
<protein>
    <submittedName>
        <fullName evidence="2">Uncharacterized protein</fullName>
    </submittedName>
</protein>
<organism evidence="2 3">
    <name type="scientific">Cytospora schulzeri</name>
    <dbReference type="NCBI Taxonomy" id="448051"/>
    <lineage>
        <taxon>Eukaryota</taxon>
        <taxon>Fungi</taxon>
        <taxon>Dikarya</taxon>
        <taxon>Ascomycota</taxon>
        <taxon>Pezizomycotina</taxon>
        <taxon>Sordariomycetes</taxon>
        <taxon>Sordariomycetidae</taxon>
        <taxon>Diaporthales</taxon>
        <taxon>Cytosporaceae</taxon>
        <taxon>Cytospora</taxon>
    </lineage>
</organism>
<comment type="caution">
    <text evidence="2">The sequence shown here is derived from an EMBL/GenBank/DDBJ whole genome shotgun (WGS) entry which is preliminary data.</text>
</comment>
<feature type="region of interest" description="Disordered" evidence="1">
    <location>
        <begin position="279"/>
        <end position="303"/>
    </location>
</feature>
<dbReference type="AlphaFoldDB" id="A0A423WWW9"/>
<feature type="region of interest" description="Disordered" evidence="1">
    <location>
        <begin position="157"/>
        <end position="254"/>
    </location>
</feature>
<dbReference type="Proteomes" id="UP000283895">
    <property type="component" value="Unassembled WGS sequence"/>
</dbReference>
<dbReference type="PANTHER" id="PTHR40635">
    <property type="match status" value="1"/>
</dbReference>
<feature type="compositionally biased region" description="Acidic residues" evidence="1">
    <location>
        <begin position="205"/>
        <end position="214"/>
    </location>
</feature>
<keyword evidence="3" id="KW-1185">Reference proteome</keyword>
<evidence type="ECO:0000313" key="3">
    <source>
        <dbReference type="Proteomes" id="UP000283895"/>
    </source>
</evidence>
<dbReference type="EMBL" id="LKEA01000007">
    <property type="protein sequence ID" value="ROW07957.1"/>
    <property type="molecule type" value="Genomic_DNA"/>
</dbReference>
<name>A0A423WWW9_9PEZI</name>
<accession>A0A423WWW9</accession>
<gene>
    <name evidence="2" type="ORF">VMCG_03654</name>
</gene>
<proteinExistence type="predicted"/>
<sequence>MAPIRRYLRITKYSVLECRIYLDNPALAHSWLLNPRDPILPRVIESVRPLVLPKLREERERSRKKSTKKRGIKDVVVEDDFEVSIFLTETNTRHSLLFKHKHFRDTTQTKLTSNSTKLTGASREAAIDIDGQAQATLEAPVVLHEEDDNDVIALHNIPTIDEGETTTAPTDSPSAVRPNKRRRGRSSTLPRDDDYDESQNYTEVPDSDDDDDDAGLFVSDKDSDDSVGAPPPAKRRKDAASAEPDDAQRDDKKKLAMDISYEGFSIYGRVLCLVVKKRGGNTTGGRTPAAKTGRAKAGQSTAPGGQAVMENWITSTQIPEAVSDEVLNAA</sequence>
<dbReference type="PANTHER" id="PTHR40635:SF1">
    <property type="match status" value="1"/>
</dbReference>
<evidence type="ECO:0000313" key="2">
    <source>
        <dbReference type="EMBL" id="ROW07957.1"/>
    </source>
</evidence>